<dbReference type="Pfam" id="PF13359">
    <property type="entry name" value="DDE_Tnp_4"/>
    <property type="match status" value="1"/>
</dbReference>
<dbReference type="PANTHER" id="PTHR23080">
    <property type="entry name" value="THAP DOMAIN PROTEIN"/>
    <property type="match status" value="1"/>
</dbReference>
<keyword evidence="2" id="KW-0479">Metal-binding</keyword>
<feature type="domain" description="DDE Tnp4" evidence="3">
    <location>
        <begin position="2"/>
        <end position="122"/>
    </location>
</feature>
<dbReference type="InterPro" id="IPR027806">
    <property type="entry name" value="HARBI1_dom"/>
</dbReference>
<proteinExistence type="predicted"/>
<gene>
    <name evidence="4" type="primary">AVEN_51288_1</name>
    <name evidence="4" type="ORF">TNIN_279161</name>
</gene>
<dbReference type="OrthoDB" id="6434106at2759"/>
<evidence type="ECO:0000259" key="3">
    <source>
        <dbReference type="Pfam" id="PF13359"/>
    </source>
</evidence>
<reference evidence="4" key="1">
    <citation type="submission" date="2020-08" db="EMBL/GenBank/DDBJ databases">
        <title>Multicomponent nature underlies the extraordinary mechanical properties of spider dragline silk.</title>
        <authorList>
            <person name="Kono N."/>
            <person name="Nakamura H."/>
            <person name="Mori M."/>
            <person name="Yoshida Y."/>
            <person name="Ohtoshi R."/>
            <person name="Malay A.D."/>
            <person name="Moran D.A.P."/>
            <person name="Tomita M."/>
            <person name="Numata K."/>
            <person name="Arakawa K."/>
        </authorList>
    </citation>
    <scope>NUCLEOTIDE SEQUENCE</scope>
</reference>
<dbReference type="EMBL" id="BMAV01020980">
    <property type="protein sequence ID" value="GFY74817.1"/>
    <property type="molecule type" value="Genomic_DNA"/>
</dbReference>
<sequence length="126" mass="14401">MPSGAICFVSHLHCSRISDNELFLRSKPMDLIEPNDVFMGDKGFLIEEELDKISCTLKRPLFLKDKIQFHASETVSNCKFSIKPVTVETAVSRIKQYKYFESALPYESLHNVGSLFIITCVIFIHL</sequence>
<dbReference type="AlphaFoldDB" id="A0A8X6YMW5"/>
<evidence type="ECO:0000256" key="2">
    <source>
        <dbReference type="ARBA" id="ARBA00022723"/>
    </source>
</evidence>
<comment type="cofactor">
    <cofactor evidence="1">
        <name>a divalent metal cation</name>
        <dbReference type="ChEBI" id="CHEBI:60240"/>
    </cofactor>
</comment>
<evidence type="ECO:0000313" key="5">
    <source>
        <dbReference type="Proteomes" id="UP000886998"/>
    </source>
</evidence>
<organism evidence="4 5">
    <name type="scientific">Trichonephila inaurata madagascariensis</name>
    <dbReference type="NCBI Taxonomy" id="2747483"/>
    <lineage>
        <taxon>Eukaryota</taxon>
        <taxon>Metazoa</taxon>
        <taxon>Ecdysozoa</taxon>
        <taxon>Arthropoda</taxon>
        <taxon>Chelicerata</taxon>
        <taxon>Arachnida</taxon>
        <taxon>Araneae</taxon>
        <taxon>Araneomorphae</taxon>
        <taxon>Entelegynae</taxon>
        <taxon>Araneoidea</taxon>
        <taxon>Nephilidae</taxon>
        <taxon>Trichonephila</taxon>
        <taxon>Trichonephila inaurata</taxon>
    </lineage>
</organism>
<dbReference type="PANTHER" id="PTHR23080:SF133">
    <property type="entry name" value="SI:CH211-262I1.5-RELATED"/>
    <property type="match status" value="1"/>
</dbReference>
<evidence type="ECO:0000313" key="4">
    <source>
        <dbReference type="EMBL" id="GFY74817.1"/>
    </source>
</evidence>
<accession>A0A8X6YMW5</accession>
<comment type="caution">
    <text evidence="4">The sequence shown here is derived from an EMBL/GenBank/DDBJ whole genome shotgun (WGS) entry which is preliminary data.</text>
</comment>
<name>A0A8X6YMW5_9ARAC</name>
<protein>
    <recommendedName>
        <fullName evidence="3">DDE Tnp4 domain-containing protein</fullName>
    </recommendedName>
</protein>
<evidence type="ECO:0000256" key="1">
    <source>
        <dbReference type="ARBA" id="ARBA00001968"/>
    </source>
</evidence>
<dbReference type="GO" id="GO:0046872">
    <property type="term" value="F:metal ion binding"/>
    <property type="evidence" value="ECO:0007669"/>
    <property type="project" value="UniProtKB-KW"/>
</dbReference>
<dbReference type="Proteomes" id="UP000886998">
    <property type="component" value="Unassembled WGS sequence"/>
</dbReference>
<keyword evidence="5" id="KW-1185">Reference proteome</keyword>